<protein>
    <recommendedName>
        <fullName evidence="1">DNA polymerase kappa</fullName>
    </recommendedName>
</protein>
<evidence type="ECO:0000313" key="9">
    <source>
        <dbReference type="EMBL" id="CAK4029083.1"/>
    </source>
</evidence>
<feature type="domain" description="UmuC" evidence="8">
    <location>
        <begin position="134"/>
        <end position="313"/>
    </location>
</feature>
<dbReference type="GO" id="GO:0008270">
    <property type="term" value="F:zinc ion binding"/>
    <property type="evidence" value="ECO:0007669"/>
    <property type="project" value="UniProtKB-KW"/>
</dbReference>
<dbReference type="GO" id="GO:0070987">
    <property type="term" value="P:error-free translesion synthesis"/>
    <property type="evidence" value="ECO:0007669"/>
    <property type="project" value="UniProtKB-ARBA"/>
</dbReference>
<evidence type="ECO:0000256" key="6">
    <source>
        <dbReference type="ARBA" id="ARBA00023204"/>
    </source>
</evidence>
<keyword evidence="10" id="KW-1185">Reference proteome</keyword>
<dbReference type="InterPro" id="IPR043502">
    <property type="entry name" value="DNA/RNA_pol_sf"/>
</dbReference>
<dbReference type="GO" id="GO:0003684">
    <property type="term" value="F:damaged DNA binding"/>
    <property type="evidence" value="ECO:0007669"/>
    <property type="project" value="InterPro"/>
</dbReference>
<dbReference type="InterPro" id="IPR043128">
    <property type="entry name" value="Rev_trsase/Diguanyl_cyclase"/>
</dbReference>
<dbReference type="InterPro" id="IPR036775">
    <property type="entry name" value="DNA_pol_Y-fam_lit_finger_sf"/>
</dbReference>
<evidence type="ECO:0000256" key="3">
    <source>
        <dbReference type="ARBA" id="ARBA00022763"/>
    </source>
</evidence>
<gene>
    <name evidence="9" type="ORF">LECACI_7A005219</name>
</gene>
<evidence type="ECO:0000259" key="8">
    <source>
        <dbReference type="PROSITE" id="PS50173"/>
    </source>
</evidence>
<dbReference type="Gene3D" id="1.10.150.20">
    <property type="entry name" value="5' to 3' exonuclease, C-terminal subdomain"/>
    <property type="match status" value="1"/>
</dbReference>
<feature type="region of interest" description="Disordered" evidence="7">
    <location>
        <begin position="481"/>
        <end position="517"/>
    </location>
</feature>
<dbReference type="Gene3D" id="1.10.150.810">
    <property type="match status" value="1"/>
</dbReference>
<dbReference type="GO" id="GO:0006281">
    <property type="term" value="P:DNA repair"/>
    <property type="evidence" value="ECO:0007669"/>
    <property type="project" value="UniProtKB-KW"/>
</dbReference>
<dbReference type="Pfam" id="PF11799">
    <property type="entry name" value="IMS_C"/>
    <property type="match status" value="1"/>
</dbReference>
<dbReference type="GO" id="GO:0003887">
    <property type="term" value="F:DNA-directed DNA polymerase activity"/>
    <property type="evidence" value="ECO:0007669"/>
    <property type="project" value="InterPro"/>
</dbReference>
<dbReference type="PROSITE" id="PS50173">
    <property type="entry name" value="UMUC"/>
    <property type="match status" value="1"/>
</dbReference>
<dbReference type="Pfam" id="PF00817">
    <property type="entry name" value="IMS"/>
    <property type="match status" value="1"/>
</dbReference>
<comment type="caution">
    <text evidence="9">The sequence shown here is derived from an EMBL/GenBank/DDBJ whole genome shotgun (WGS) entry which is preliminary data.</text>
</comment>
<dbReference type="Gene3D" id="3.30.1490.100">
    <property type="entry name" value="DNA polymerase, Y-family, little finger domain"/>
    <property type="match status" value="1"/>
</dbReference>
<keyword evidence="6" id="KW-0234">DNA repair</keyword>
<evidence type="ECO:0000256" key="5">
    <source>
        <dbReference type="ARBA" id="ARBA00022833"/>
    </source>
</evidence>
<feature type="compositionally biased region" description="Basic and acidic residues" evidence="7">
    <location>
        <begin position="538"/>
        <end position="549"/>
    </location>
</feature>
<dbReference type="FunFam" id="3.30.1490.100:FF:000010">
    <property type="entry name" value="DNA-directed polymerase kappa"/>
    <property type="match status" value="1"/>
</dbReference>
<sequence>MTEAKAERVHEITDSSSDALNATVAADITNAPPASSQHHSLKYHLLGPSLTKSGQDGVDQKRVSEIIYNASKGSKYFTNEEAKDKNLTVKINRILAKKRELERIEAQGGLKNDMKKADDYITQLESSRDLSQYIIHCDCDAFYAAVEELDRPELKELPFAVGMGVLTTCNYIARRFGCRSGMAGFVADKLCPDLIHLPLNFDKYTAKAKEVRAVLAQYDPRFESSSIDEAYLNITQYCLDHGMSPEDAVSQMREQVFRETKITISAGIAANAKLAKICSNKNKPNGQFRLPSQRSTILQFMRDLPTRKVNGIGRVLERELDAIGVKTCGDIYPQRHYLNRLFGDKAFEFLMGVYLGLGRTDVRPAEEFERKSVGTESTFHDMSDPKELRDKLRRTAEELEKDLQRTEFKGRCLCLKIKLHTYEVYTRQVQPPKAVGAAQDLYHFGLGMLQKLEKEIPGMKLRLMGLRCTHLVSTKKGDVDFFGRARPRSQSQPVASNRGDDNPAQVELDEEGWQKWPDAEFEDAARQEREDEMAELEHLSQEYSEKQKPSNDITYDPDGEPQDYRRYGNGFAWRSVLEEEARIAEQTSPPRKPPEQWNCPICSVPQPADEKCFNEHIDGCLSRQTIKEIVKEPTPAQMMPQGQAHSSTSKRKRSRPRDDGEKRLKKSFFT</sequence>
<accession>A0AAI8Z066</accession>
<dbReference type="FunFam" id="3.40.1170.60:FF:000012">
    <property type="entry name" value="Putative DNA-directed polymerase kappa"/>
    <property type="match status" value="1"/>
</dbReference>
<dbReference type="GO" id="GO:0005634">
    <property type="term" value="C:nucleus"/>
    <property type="evidence" value="ECO:0007669"/>
    <property type="project" value="TreeGrafter"/>
</dbReference>
<dbReference type="PANTHER" id="PTHR11076">
    <property type="entry name" value="DNA REPAIR POLYMERASE UMUC / TRANSFERASE FAMILY MEMBER"/>
    <property type="match status" value="1"/>
</dbReference>
<dbReference type="InterPro" id="IPR001126">
    <property type="entry name" value="UmuC"/>
</dbReference>
<evidence type="ECO:0000313" key="10">
    <source>
        <dbReference type="Proteomes" id="UP001296104"/>
    </source>
</evidence>
<keyword evidence="3" id="KW-0227">DNA damage</keyword>
<feature type="region of interest" description="Disordered" evidence="7">
    <location>
        <begin position="538"/>
        <end position="564"/>
    </location>
</feature>
<keyword evidence="4" id="KW-0863">Zinc-finger</keyword>
<reference evidence="9" key="1">
    <citation type="submission" date="2023-11" db="EMBL/GenBank/DDBJ databases">
        <authorList>
            <person name="Alioto T."/>
            <person name="Alioto T."/>
            <person name="Gomez Garrido J."/>
        </authorList>
    </citation>
    <scope>NUCLEOTIDE SEQUENCE</scope>
</reference>
<dbReference type="SUPFAM" id="SSF100879">
    <property type="entry name" value="Lesion bypass DNA polymerase (Y-family), little finger domain"/>
    <property type="match status" value="1"/>
</dbReference>
<evidence type="ECO:0000256" key="2">
    <source>
        <dbReference type="ARBA" id="ARBA00022723"/>
    </source>
</evidence>
<dbReference type="Gene3D" id="3.30.160.60">
    <property type="entry name" value="Classic Zinc Finger"/>
    <property type="match status" value="1"/>
</dbReference>
<dbReference type="CDD" id="cd03586">
    <property type="entry name" value="PolY_Pol_IV_kappa"/>
    <property type="match status" value="1"/>
</dbReference>
<evidence type="ECO:0000256" key="7">
    <source>
        <dbReference type="SAM" id="MobiDB-lite"/>
    </source>
</evidence>
<dbReference type="Gene3D" id="3.40.1170.60">
    <property type="match status" value="1"/>
</dbReference>
<keyword evidence="5" id="KW-0862">Zinc</keyword>
<proteinExistence type="predicted"/>
<dbReference type="AlphaFoldDB" id="A0AAI8Z066"/>
<dbReference type="EMBL" id="CAVMBE010000032">
    <property type="protein sequence ID" value="CAK4029083.1"/>
    <property type="molecule type" value="Genomic_DNA"/>
</dbReference>
<dbReference type="PANTHER" id="PTHR11076:SF33">
    <property type="entry name" value="DNA POLYMERASE KAPPA"/>
    <property type="match status" value="1"/>
</dbReference>
<dbReference type="SUPFAM" id="SSF56672">
    <property type="entry name" value="DNA/RNA polymerases"/>
    <property type="match status" value="1"/>
</dbReference>
<feature type="region of interest" description="Disordered" evidence="7">
    <location>
        <begin position="630"/>
        <end position="670"/>
    </location>
</feature>
<dbReference type="FunFam" id="1.10.150.810:FF:000003">
    <property type="entry name" value="DNA polymerase kappa subunit"/>
    <property type="match status" value="1"/>
</dbReference>
<dbReference type="GO" id="GO:0042276">
    <property type="term" value="P:error-prone translesion synthesis"/>
    <property type="evidence" value="ECO:0007669"/>
    <property type="project" value="TreeGrafter"/>
</dbReference>
<dbReference type="Proteomes" id="UP001296104">
    <property type="component" value="Unassembled WGS sequence"/>
</dbReference>
<evidence type="ECO:0000256" key="1">
    <source>
        <dbReference type="ARBA" id="ARBA00016178"/>
    </source>
</evidence>
<dbReference type="InterPro" id="IPR017961">
    <property type="entry name" value="DNA_pol_Y-fam_little_finger"/>
</dbReference>
<dbReference type="InterPro" id="IPR050116">
    <property type="entry name" value="DNA_polymerase-Y"/>
</dbReference>
<dbReference type="InterPro" id="IPR022880">
    <property type="entry name" value="DNApol_IV"/>
</dbReference>
<dbReference type="FunFam" id="1.10.150.20:FF:000039">
    <property type="entry name" value="Polymerase (DNA directed) kappa"/>
    <property type="match status" value="1"/>
</dbReference>
<keyword evidence="2" id="KW-0479">Metal-binding</keyword>
<evidence type="ECO:0000256" key="4">
    <source>
        <dbReference type="ARBA" id="ARBA00022771"/>
    </source>
</evidence>
<name>A0AAI8Z066_9PEZI</name>
<dbReference type="SMART" id="SM00734">
    <property type="entry name" value="ZnF_Rad18"/>
    <property type="match status" value="1"/>
</dbReference>
<dbReference type="NCBIfam" id="NF002677">
    <property type="entry name" value="PRK02406.1"/>
    <property type="match status" value="1"/>
</dbReference>
<dbReference type="Gene3D" id="3.30.70.270">
    <property type="match status" value="1"/>
</dbReference>
<dbReference type="InterPro" id="IPR006642">
    <property type="entry name" value="Rad18_UBZ4"/>
</dbReference>
<dbReference type="FunFam" id="3.30.70.270:FF:000014">
    <property type="entry name" value="DNA polymerase kappa subunit"/>
    <property type="match status" value="1"/>
</dbReference>
<organism evidence="9 10">
    <name type="scientific">Lecanosticta acicola</name>
    <dbReference type="NCBI Taxonomy" id="111012"/>
    <lineage>
        <taxon>Eukaryota</taxon>
        <taxon>Fungi</taxon>
        <taxon>Dikarya</taxon>
        <taxon>Ascomycota</taxon>
        <taxon>Pezizomycotina</taxon>
        <taxon>Dothideomycetes</taxon>
        <taxon>Dothideomycetidae</taxon>
        <taxon>Mycosphaerellales</taxon>
        <taxon>Mycosphaerellaceae</taxon>
        <taxon>Lecanosticta</taxon>
    </lineage>
</organism>